<gene>
    <name evidence="2" type="ORF">Kpol_1063p14</name>
</gene>
<name>A7TQQ8_VANPO</name>
<feature type="compositionally biased region" description="Low complexity" evidence="1">
    <location>
        <begin position="68"/>
        <end position="88"/>
    </location>
</feature>
<dbReference type="GO" id="GO:0000462">
    <property type="term" value="P:maturation of SSU-rRNA from tricistronic rRNA transcript (SSU-rRNA, 5.8S rRNA, LSU-rRNA)"/>
    <property type="evidence" value="ECO:0007669"/>
    <property type="project" value="EnsemblFungi"/>
</dbReference>
<evidence type="ECO:0000313" key="2">
    <source>
        <dbReference type="EMBL" id="EDO15403.1"/>
    </source>
</evidence>
<organism evidence="3">
    <name type="scientific">Vanderwaltozyma polyspora (strain ATCC 22028 / DSM 70294 / BCRC 21397 / CBS 2163 / NBRC 10782 / NRRL Y-8283 / UCD 57-17)</name>
    <name type="common">Kluyveromyces polysporus</name>
    <dbReference type="NCBI Taxonomy" id="436907"/>
    <lineage>
        <taxon>Eukaryota</taxon>
        <taxon>Fungi</taxon>
        <taxon>Dikarya</taxon>
        <taxon>Ascomycota</taxon>
        <taxon>Saccharomycotina</taxon>
        <taxon>Saccharomycetes</taxon>
        <taxon>Saccharomycetales</taxon>
        <taxon>Saccharomycetaceae</taxon>
        <taxon>Vanderwaltozyma</taxon>
    </lineage>
</organism>
<feature type="compositionally biased region" description="Acidic residues" evidence="1">
    <location>
        <begin position="146"/>
        <end position="158"/>
    </location>
</feature>
<dbReference type="RefSeq" id="XP_001643261.1">
    <property type="nucleotide sequence ID" value="XM_001643211.1"/>
</dbReference>
<accession>A7TQQ8</accession>
<feature type="region of interest" description="Disordered" evidence="1">
    <location>
        <begin position="340"/>
        <end position="360"/>
    </location>
</feature>
<dbReference type="PANTHER" id="PTHR28096:SF1">
    <property type="entry name" value="PROTEIN FAF1"/>
    <property type="match status" value="1"/>
</dbReference>
<dbReference type="KEGG" id="vpo:Kpol_1063p14"/>
<dbReference type="InterPro" id="IPR053030">
    <property type="entry name" value="Ribosomal_biogenesis_FAF1-like"/>
</dbReference>
<dbReference type="EMBL" id="DS480462">
    <property type="protein sequence ID" value="EDO15403.1"/>
    <property type="molecule type" value="Genomic_DNA"/>
</dbReference>
<feature type="compositionally biased region" description="Basic residues" evidence="1">
    <location>
        <begin position="348"/>
        <end position="360"/>
    </location>
</feature>
<evidence type="ECO:0000256" key="1">
    <source>
        <dbReference type="SAM" id="MobiDB-lite"/>
    </source>
</evidence>
<dbReference type="OrthoDB" id="5556956at2759"/>
<dbReference type="AlphaFoldDB" id="A7TQQ8"/>
<dbReference type="HOGENOM" id="CLU_069402_0_0_1"/>
<dbReference type="PhylomeDB" id="A7TQQ8"/>
<dbReference type="STRING" id="436907.A7TQQ8"/>
<dbReference type="InParanoid" id="A7TQQ8"/>
<feature type="region of interest" description="Disordered" evidence="1">
    <location>
        <begin position="30"/>
        <end position="158"/>
    </location>
</feature>
<dbReference type="eggNOG" id="ENOG502QVP1">
    <property type="taxonomic scope" value="Eukaryota"/>
</dbReference>
<proteinExistence type="predicted"/>
<protein>
    <recommendedName>
        <fullName evidence="4">Protein FAF1</fullName>
    </recommendedName>
</protein>
<feature type="region of interest" description="Disordered" evidence="1">
    <location>
        <begin position="1"/>
        <end position="20"/>
    </location>
</feature>
<evidence type="ECO:0008006" key="4">
    <source>
        <dbReference type="Google" id="ProtNLM"/>
    </source>
</evidence>
<dbReference type="OMA" id="FEAQFKP"/>
<feature type="compositionally biased region" description="Acidic residues" evidence="1">
    <location>
        <begin position="51"/>
        <end position="67"/>
    </location>
</feature>
<dbReference type="GO" id="GO:0005730">
    <property type="term" value="C:nucleolus"/>
    <property type="evidence" value="ECO:0007669"/>
    <property type="project" value="EnsemblFungi"/>
</dbReference>
<dbReference type="Proteomes" id="UP000000267">
    <property type="component" value="Unassembled WGS sequence"/>
</dbReference>
<dbReference type="GeneID" id="5543483"/>
<reference evidence="2 3" key="1">
    <citation type="journal article" date="2007" name="Proc. Natl. Acad. Sci. U.S.A.">
        <title>Independent sorting-out of thousands of duplicated gene pairs in two yeast species descended from a whole-genome duplication.</title>
        <authorList>
            <person name="Scannell D.R."/>
            <person name="Frank A.C."/>
            <person name="Conant G.C."/>
            <person name="Byrne K.P."/>
            <person name="Woolfit M."/>
            <person name="Wolfe K.H."/>
        </authorList>
    </citation>
    <scope>NUCLEOTIDE SEQUENCE [LARGE SCALE GENOMIC DNA]</scope>
    <source>
        <strain evidence="3">ATCC 22028 / DSM 70294 / BCRC 21397 / CBS 2163 / NBRC 10782 / NRRL Y-8283 / UCD 57-17</strain>
    </source>
</reference>
<sequence>MSSSINDPKENSETDEAAYAKMMEMQRKAFEAQFGSLEDMGFEDKTKELNEESESEDESEQEQEEEQSGSGSEYENGSDDQFSGFSDSSDNEQNDINKKSKNAVESGPKVIKFNGPSDIFVVPSKKEQKMLRSGKTLKHTTSNSNNDDEQNDSDEDENLERENLQNDLELQQFLRESHLLASLNSANSKSESGASLTLQSMNNDSIAYQDDVVMGKARARTLEMRLNRLSKINGHDKKINRLEKMPIQTRKGMVNKHIKRIEKYEQEAADGGIVLSKVKKGQFRKIEHTYKRDIERRIGTSIKKKDEIRNTKRKRGLKVNSIGRSTRNGLVISSQEIARVNGVDKRSSKGRSKPHHRHRR</sequence>
<keyword evidence="3" id="KW-1185">Reference proteome</keyword>
<dbReference type="PANTHER" id="PTHR28096">
    <property type="entry name" value="PROTEIN FAF1"/>
    <property type="match status" value="1"/>
</dbReference>
<evidence type="ECO:0000313" key="3">
    <source>
        <dbReference type="Proteomes" id="UP000000267"/>
    </source>
</evidence>
<dbReference type="FunCoup" id="A7TQQ8">
    <property type="interactions" value="258"/>
</dbReference>